<reference evidence="1 2" key="1">
    <citation type="submission" date="2016-10" db="EMBL/GenBank/DDBJ databases">
        <authorList>
            <person name="de Groot N.N."/>
        </authorList>
    </citation>
    <scope>NUCLEOTIDE SEQUENCE [LARGE SCALE GENOMIC DNA]</scope>
    <source>
        <strain evidence="1 2">CPCC 202699</strain>
    </source>
</reference>
<dbReference type="EMBL" id="FNON01000003">
    <property type="protein sequence ID" value="SDX62342.1"/>
    <property type="molecule type" value="Genomic_DNA"/>
</dbReference>
<organism evidence="1 2">
    <name type="scientific">Amycolatopsis xylanica</name>
    <dbReference type="NCBI Taxonomy" id="589385"/>
    <lineage>
        <taxon>Bacteria</taxon>
        <taxon>Bacillati</taxon>
        <taxon>Actinomycetota</taxon>
        <taxon>Actinomycetes</taxon>
        <taxon>Pseudonocardiales</taxon>
        <taxon>Pseudonocardiaceae</taxon>
        <taxon>Amycolatopsis</taxon>
    </lineage>
</organism>
<evidence type="ECO:0000313" key="1">
    <source>
        <dbReference type="EMBL" id="SDX62342.1"/>
    </source>
</evidence>
<evidence type="ECO:0000313" key="2">
    <source>
        <dbReference type="Proteomes" id="UP000199515"/>
    </source>
</evidence>
<gene>
    <name evidence="1" type="ORF">SAMN05421504_103288</name>
</gene>
<protein>
    <submittedName>
        <fullName evidence="1">Uncharacterized protein</fullName>
    </submittedName>
</protein>
<dbReference type="Proteomes" id="UP000199515">
    <property type="component" value="Unassembled WGS sequence"/>
</dbReference>
<dbReference type="STRING" id="589385.SAMN05421504_103288"/>
<proteinExistence type="predicted"/>
<sequence>MNIVKSERVNVFFSEIGYSGDVRDAGIKLEIDRFDQWTNWRMPGNTVTDCICFVPPMAEAA</sequence>
<name>A0A1H3D746_9PSEU</name>
<dbReference type="AlphaFoldDB" id="A0A1H3D746"/>
<accession>A0A1H3D746</accession>
<keyword evidence="2" id="KW-1185">Reference proteome</keyword>